<sequence>MISNNDFALIAALDLNPIKTKLMHKESGEGWSLERANAIETEYRRFLYLMDAFPEEQVAPTVDVDTFWHYHILDTMKYALDCELTFGRFLHHYPYLGLEGEDDMEMQQQAGERTRALYESTFGLSYVRPSRADGALEAADVQTACFAAMGEAANSAYCLGPGIAKAAAVRTAYCLGPGIRAAAVQTAYCLGPGIKAADVQTAYCLGPGIKATAVKTAYCLGPGIVKAAEVQTAYCLGPGVPQAA</sequence>
<dbReference type="Proteomes" id="UP000593875">
    <property type="component" value="Chromosome"/>
</dbReference>
<name>A0A7L9U3V2_9BURK</name>
<dbReference type="Pfam" id="PF07173">
    <property type="entry name" value="GRDP-like"/>
    <property type="match status" value="1"/>
</dbReference>
<protein>
    <submittedName>
        <fullName evidence="1">Glycine-rich domain-containing protein-like</fullName>
    </submittedName>
</protein>
<proteinExistence type="predicted"/>
<gene>
    <name evidence="1" type="ORF">LPB04_22940</name>
</gene>
<keyword evidence="2" id="KW-1185">Reference proteome</keyword>
<dbReference type="InterPro" id="IPR009836">
    <property type="entry name" value="GRDP-like"/>
</dbReference>
<dbReference type="AlphaFoldDB" id="A0A7L9U3V2"/>
<dbReference type="KEGG" id="mlir:LPB04_22940"/>
<evidence type="ECO:0000313" key="2">
    <source>
        <dbReference type="Proteomes" id="UP000593875"/>
    </source>
</evidence>
<dbReference type="EMBL" id="CP062941">
    <property type="protein sequence ID" value="QOL49694.1"/>
    <property type="molecule type" value="Genomic_DNA"/>
</dbReference>
<dbReference type="PANTHER" id="PTHR34365">
    <property type="entry name" value="ENOLASE (DUF1399)"/>
    <property type="match status" value="1"/>
</dbReference>
<organism evidence="1 2">
    <name type="scientific">Massilia litorea</name>
    <dbReference type="NCBI Taxonomy" id="2769491"/>
    <lineage>
        <taxon>Bacteria</taxon>
        <taxon>Pseudomonadati</taxon>
        <taxon>Pseudomonadota</taxon>
        <taxon>Betaproteobacteria</taxon>
        <taxon>Burkholderiales</taxon>
        <taxon>Oxalobacteraceae</taxon>
        <taxon>Telluria group</taxon>
        <taxon>Massilia</taxon>
    </lineage>
</organism>
<accession>A0A7L9U3V2</accession>
<dbReference type="PANTHER" id="PTHR34365:SF7">
    <property type="entry name" value="GLYCINE-RICH DOMAIN-CONTAINING PROTEIN 1"/>
    <property type="match status" value="1"/>
</dbReference>
<reference evidence="1 2" key="1">
    <citation type="submission" date="2020-10" db="EMBL/GenBank/DDBJ databases">
        <title>Genome sequencing of Massilia sp. LPB0304.</title>
        <authorList>
            <person name="Kim J."/>
        </authorList>
    </citation>
    <scope>NUCLEOTIDE SEQUENCE [LARGE SCALE GENOMIC DNA]</scope>
    <source>
        <strain evidence="1 2">LPB0304</strain>
    </source>
</reference>
<evidence type="ECO:0000313" key="1">
    <source>
        <dbReference type="EMBL" id="QOL49694.1"/>
    </source>
</evidence>
<dbReference type="RefSeq" id="WP_193686728.1">
    <property type="nucleotide sequence ID" value="NZ_CP062941.1"/>
</dbReference>